<keyword evidence="4 11" id="KW-0378">Hydrolase</keyword>
<dbReference type="InterPro" id="IPR000254">
    <property type="entry name" value="CBD"/>
</dbReference>
<accession>A0A9X0C4I2</accession>
<comment type="catalytic activity">
    <reaction evidence="1">
        <text>Hydrolysis of (1-&gt;4)-beta-D-glucosidic linkages in cellulose and cellotetraose, releasing cellobiose from the non-reducing ends of the chains.</text>
        <dbReference type="EC" id="3.2.1.91"/>
    </reaction>
</comment>
<keyword evidence="9 11" id="KW-0326">Glycosidase</keyword>
<dbReference type="PRINTS" id="PR00734">
    <property type="entry name" value="GLHYDRLASE7"/>
</dbReference>
<dbReference type="Gene3D" id="2.70.100.10">
    <property type="entry name" value="Glycoside hydrolase, family 7, domain"/>
    <property type="match status" value="1"/>
</dbReference>
<dbReference type="GO" id="GO:0005576">
    <property type="term" value="C:extracellular region"/>
    <property type="evidence" value="ECO:0007669"/>
    <property type="project" value="InterPro"/>
</dbReference>
<dbReference type="AlphaFoldDB" id="A0A9X0C4I2"/>
<feature type="region of interest" description="Disordered" evidence="12">
    <location>
        <begin position="460"/>
        <end position="511"/>
    </location>
</feature>
<dbReference type="InterPro" id="IPR001722">
    <property type="entry name" value="Glyco_hydro_7"/>
</dbReference>
<name>A0A9X0C4I2_9EURO</name>
<evidence type="ECO:0000256" key="8">
    <source>
        <dbReference type="ARBA" id="ARBA00023277"/>
    </source>
</evidence>
<evidence type="ECO:0000256" key="1">
    <source>
        <dbReference type="ARBA" id="ARBA00001641"/>
    </source>
</evidence>
<dbReference type="SUPFAM" id="SSF57180">
    <property type="entry name" value="Cellulose-binding domain"/>
    <property type="match status" value="1"/>
</dbReference>
<comment type="similarity">
    <text evidence="2 11">Belongs to the glycosyl hydrolase 7 (cellulase C) family.</text>
</comment>
<dbReference type="SMART" id="SM00236">
    <property type="entry name" value="fCBD"/>
    <property type="match status" value="1"/>
</dbReference>
<keyword evidence="10 11" id="KW-0624">Polysaccharide degradation</keyword>
<dbReference type="EMBL" id="JAPWDS010000005">
    <property type="protein sequence ID" value="KAJ5497606.1"/>
    <property type="molecule type" value="Genomic_DNA"/>
</dbReference>
<keyword evidence="16" id="KW-1185">Reference proteome</keyword>
<proteinExistence type="inferred from homology"/>
<feature type="chain" id="PRO_5040778140" description="Glucanase" evidence="13">
    <location>
        <begin position="26"/>
        <end position="546"/>
    </location>
</feature>
<comment type="caution">
    <text evidence="15">The sequence shown here is derived from an EMBL/GenBank/DDBJ whole genome shotgun (WGS) entry which is preliminary data.</text>
</comment>
<keyword evidence="3 13" id="KW-0732">Signal</keyword>
<evidence type="ECO:0000313" key="16">
    <source>
        <dbReference type="Proteomes" id="UP001149954"/>
    </source>
</evidence>
<evidence type="ECO:0000256" key="11">
    <source>
        <dbReference type="RuleBase" id="RU361164"/>
    </source>
</evidence>
<dbReference type="SUPFAM" id="SSF49899">
    <property type="entry name" value="Concanavalin A-like lectins/glucanases"/>
    <property type="match status" value="1"/>
</dbReference>
<sequence length="546" mass="57605">MASALSFKIYKNALLLAAFLGAAHAQQVGTSQPEVHPSLTWQKCTAGGSCTSQSGKVVVDANWRWVHNTSGYTNCYTGNEWDTTICPDDVTCAKNCALEGADYPGTYGVTASGSSLRLNFVTQAAQKNIGSRLYLMADDEKYEMFQLLNQEFTFDVDVSNLPCGLNGALYFVSMDEDGGMGRYPANKAGAKYGTGYCDAQCPRDLKFINGEANAEGWVPSPNDVNAGTGNYGSCCAEMDIWEANSISTAFTPHPCDDPAQARCSGDSCGGTYSSERYAGTCDPDGCDFNAYRMGDQSFFGPDKVVDTTSPFTVVTQFLTDDGTSTGTLSEIKRFYVQDGKVIPQSVSKVDAVTGNSITDSFCNAQKSAFKDTDVFTQHGGLAGMGAGLADGMVLVMSLWDDHSANMLWLDSTYPTDASSTTPGAARGSCDISSGDPVDVEANHANAYVVYSNIKVGPLGSTFDSTDPGSGTTTTKATSSTTTTKVPSTTTSTTTTKTTTTTTTTTGASTTGAPQYAQCGGVNWTGPTTCVSPFTCTKSSEYYSQCL</sequence>
<evidence type="ECO:0000256" key="13">
    <source>
        <dbReference type="SAM" id="SignalP"/>
    </source>
</evidence>
<keyword evidence="6" id="KW-1015">Disulfide bond</keyword>
<evidence type="ECO:0000256" key="5">
    <source>
        <dbReference type="ARBA" id="ARBA00023001"/>
    </source>
</evidence>
<organism evidence="15 16">
    <name type="scientific">Penicillium fimorum</name>
    <dbReference type="NCBI Taxonomy" id="1882269"/>
    <lineage>
        <taxon>Eukaryota</taxon>
        <taxon>Fungi</taxon>
        <taxon>Dikarya</taxon>
        <taxon>Ascomycota</taxon>
        <taxon>Pezizomycotina</taxon>
        <taxon>Eurotiomycetes</taxon>
        <taxon>Eurotiomycetidae</taxon>
        <taxon>Eurotiales</taxon>
        <taxon>Aspergillaceae</taxon>
        <taxon>Penicillium</taxon>
    </lineage>
</organism>
<feature type="domain" description="CBM1" evidence="14">
    <location>
        <begin position="510"/>
        <end position="546"/>
    </location>
</feature>
<evidence type="ECO:0000259" key="14">
    <source>
        <dbReference type="PROSITE" id="PS51164"/>
    </source>
</evidence>
<keyword evidence="5 11" id="KW-0136">Cellulose degradation</keyword>
<dbReference type="InterPro" id="IPR035971">
    <property type="entry name" value="CBD_sf"/>
</dbReference>
<dbReference type="Pfam" id="PF00840">
    <property type="entry name" value="Glyco_hydro_7"/>
    <property type="match status" value="1"/>
</dbReference>
<dbReference type="GO" id="GO:0030245">
    <property type="term" value="P:cellulose catabolic process"/>
    <property type="evidence" value="ECO:0007669"/>
    <property type="project" value="UniProtKB-KW"/>
</dbReference>
<evidence type="ECO:0000256" key="2">
    <source>
        <dbReference type="ARBA" id="ARBA00006044"/>
    </source>
</evidence>
<dbReference type="PROSITE" id="PS51164">
    <property type="entry name" value="CBM1_2"/>
    <property type="match status" value="1"/>
</dbReference>
<dbReference type="PROSITE" id="PS00562">
    <property type="entry name" value="CBM1_1"/>
    <property type="match status" value="1"/>
</dbReference>
<gene>
    <name evidence="15" type="ORF">N7463_009593</name>
</gene>
<evidence type="ECO:0000256" key="3">
    <source>
        <dbReference type="ARBA" id="ARBA00022729"/>
    </source>
</evidence>
<dbReference type="InterPro" id="IPR037019">
    <property type="entry name" value="Glyco_hydro_7_sf"/>
</dbReference>
<dbReference type="CDD" id="cd07999">
    <property type="entry name" value="GH7_CBH_EG"/>
    <property type="match status" value="1"/>
</dbReference>
<dbReference type="InterPro" id="IPR013320">
    <property type="entry name" value="ConA-like_dom_sf"/>
</dbReference>
<dbReference type="OrthoDB" id="412382at2759"/>
<evidence type="ECO:0000256" key="9">
    <source>
        <dbReference type="ARBA" id="ARBA00023295"/>
    </source>
</evidence>
<reference evidence="15" key="2">
    <citation type="journal article" date="2023" name="IMA Fungus">
        <title>Comparative genomic study of the Penicillium genus elucidates a diverse pangenome and 15 lateral gene transfer events.</title>
        <authorList>
            <person name="Petersen C."/>
            <person name="Sorensen T."/>
            <person name="Nielsen M.R."/>
            <person name="Sondergaard T.E."/>
            <person name="Sorensen J.L."/>
            <person name="Fitzpatrick D.A."/>
            <person name="Frisvad J.C."/>
            <person name="Nielsen K.L."/>
        </authorList>
    </citation>
    <scope>NUCLEOTIDE SEQUENCE</scope>
    <source>
        <strain evidence="15">IBT 29495</strain>
    </source>
</reference>
<evidence type="ECO:0000256" key="7">
    <source>
        <dbReference type="ARBA" id="ARBA00023180"/>
    </source>
</evidence>
<reference evidence="15" key="1">
    <citation type="submission" date="2022-12" db="EMBL/GenBank/DDBJ databases">
        <authorList>
            <person name="Petersen C."/>
        </authorList>
    </citation>
    <scope>NUCLEOTIDE SEQUENCE</scope>
    <source>
        <strain evidence="15">IBT 29495</strain>
    </source>
</reference>
<evidence type="ECO:0000313" key="15">
    <source>
        <dbReference type="EMBL" id="KAJ5497606.1"/>
    </source>
</evidence>
<dbReference type="PANTHER" id="PTHR33753:SF2">
    <property type="entry name" value="GLYCOSIDE HYDROLASE FAMILY 7 PROTEIN"/>
    <property type="match status" value="1"/>
</dbReference>
<evidence type="ECO:0000256" key="6">
    <source>
        <dbReference type="ARBA" id="ARBA00023157"/>
    </source>
</evidence>
<feature type="signal peptide" evidence="13">
    <location>
        <begin position="1"/>
        <end position="25"/>
    </location>
</feature>
<evidence type="ECO:0000256" key="10">
    <source>
        <dbReference type="ARBA" id="ARBA00023326"/>
    </source>
</evidence>
<dbReference type="Pfam" id="PF00734">
    <property type="entry name" value="CBM_1"/>
    <property type="match status" value="1"/>
</dbReference>
<dbReference type="Proteomes" id="UP001149954">
    <property type="component" value="Unassembled WGS sequence"/>
</dbReference>
<keyword evidence="7" id="KW-0325">Glycoprotein</keyword>
<dbReference type="FunFam" id="2.70.100.10:FF:000001">
    <property type="entry name" value="Glucanase"/>
    <property type="match status" value="1"/>
</dbReference>
<dbReference type="PANTHER" id="PTHR33753">
    <property type="entry name" value="1,4-BETA-D-GLUCAN CELLOBIOHYDROLASE B"/>
    <property type="match status" value="1"/>
</dbReference>
<dbReference type="GO" id="GO:0016162">
    <property type="term" value="F:cellulose 1,4-beta-cellobiosidase activity"/>
    <property type="evidence" value="ECO:0007669"/>
    <property type="project" value="UniProtKB-EC"/>
</dbReference>
<keyword evidence="8" id="KW-0119">Carbohydrate metabolism</keyword>
<dbReference type="EC" id="3.2.1.-" evidence="11"/>
<protein>
    <recommendedName>
        <fullName evidence="11">Glucanase</fullName>
        <ecNumber evidence="11">3.2.1.-</ecNumber>
    </recommendedName>
</protein>
<evidence type="ECO:0000256" key="12">
    <source>
        <dbReference type="SAM" id="MobiDB-lite"/>
    </source>
</evidence>
<evidence type="ECO:0000256" key="4">
    <source>
        <dbReference type="ARBA" id="ARBA00022801"/>
    </source>
</evidence>
<dbReference type="GO" id="GO:0030248">
    <property type="term" value="F:cellulose binding"/>
    <property type="evidence" value="ECO:0007669"/>
    <property type="project" value="InterPro"/>
</dbReference>